<reference evidence="2 3" key="1">
    <citation type="journal article" date="2020" name="Mol. Biol. Evol.">
        <title>Distinct Expression and Methylation Patterns for Genes with Different Fates following a Single Whole-Genome Duplication in Flowering Plants.</title>
        <authorList>
            <person name="Shi T."/>
            <person name="Rahmani R.S."/>
            <person name="Gugger P.F."/>
            <person name="Wang M."/>
            <person name="Li H."/>
            <person name="Zhang Y."/>
            <person name="Li Z."/>
            <person name="Wang Q."/>
            <person name="Van de Peer Y."/>
            <person name="Marchal K."/>
            <person name="Chen J."/>
        </authorList>
    </citation>
    <scope>NUCLEOTIDE SEQUENCE [LARGE SCALE GENOMIC DNA]</scope>
    <source>
        <tissue evidence="2">Leaf</tissue>
    </source>
</reference>
<sequence>MVENGALVNYSPGPAKHYDQIQSPTEHHYYPMWQSNGSLLDGNKADTSMPTGNPETGGHNDPNLNPNLEPELFYSIYTGQGLHHKFRSGRTSQFLVLGFVLDLLCELGFS</sequence>
<proteinExistence type="predicted"/>
<name>A0A822XJ58_NELNU</name>
<protein>
    <submittedName>
        <fullName evidence="2">Uncharacterized protein</fullName>
    </submittedName>
</protein>
<feature type="region of interest" description="Disordered" evidence="1">
    <location>
        <begin position="41"/>
        <end position="65"/>
    </location>
</feature>
<evidence type="ECO:0000313" key="3">
    <source>
        <dbReference type="Proteomes" id="UP000607653"/>
    </source>
</evidence>
<gene>
    <name evidence="2" type="ORF">HUJ06_020268</name>
</gene>
<organism evidence="2 3">
    <name type="scientific">Nelumbo nucifera</name>
    <name type="common">Sacred lotus</name>
    <dbReference type="NCBI Taxonomy" id="4432"/>
    <lineage>
        <taxon>Eukaryota</taxon>
        <taxon>Viridiplantae</taxon>
        <taxon>Streptophyta</taxon>
        <taxon>Embryophyta</taxon>
        <taxon>Tracheophyta</taxon>
        <taxon>Spermatophyta</taxon>
        <taxon>Magnoliopsida</taxon>
        <taxon>Proteales</taxon>
        <taxon>Nelumbonaceae</taxon>
        <taxon>Nelumbo</taxon>
    </lineage>
</organism>
<evidence type="ECO:0000313" key="2">
    <source>
        <dbReference type="EMBL" id="DAD18805.1"/>
    </source>
</evidence>
<accession>A0A822XJ58</accession>
<feature type="compositionally biased region" description="Polar residues" evidence="1">
    <location>
        <begin position="45"/>
        <end position="54"/>
    </location>
</feature>
<keyword evidence="3" id="KW-1185">Reference proteome</keyword>
<evidence type="ECO:0000256" key="1">
    <source>
        <dbReference type="SAM" id="MobiDB-lite"/>
    </source>
</evidence>
<dbReference type="EMBL" id="DUZY01000001">
    <property type="protein sequence ID" value="DAD18805.1"/>
    <property type="molecule type" value="Genomic_DNA"/>
</dbReference>
<comment type="caution">
    <text evidence="2">The sequence shown here is derived from an EMBL/GenBank/DDBJ whole genome shotgun (WGS) entry which is preliminary data.</text>
</comment>
<dbReference type="AlphaFoldDB" id="A0A822XJ58"/>
<dbReference type="Proteomes" id="UP000607653">
    <property type="component" value="Unassembled WGS sequence"/>
</dbReference>